<accession>A0AAV4NHS7</accession>
<keyword evidence="4 6" id="KW-0503">Monooxygenase</keyword>
<comment type="similarity">
    <text evidence="1 6">Belongs to the cytochrome P450 family.</text>
</comment>
<dbReference type="AlphaFoldDB" id="A0AAV4NHS7"/>
<comment type="caution">
    <text evidence="7">The sequence shown here is derived from an EMBL/GenBank/DDBJ whole genome shotgun (WGS) entry which is preliminary data.</text>
</comment>
<feature type="binding site" description="axial binding residue" evidence="5">
    <location>
        <position position="174"/>
    </location>
    <ligand>
        <name>heme</name>
        <dbReference type="ChEBI" id="CHEBI:30413"/>
    </ligand>
    <ligandPart>
        <name>Fe</name>
        <dbReference type="ChEBI" id="CHEBI:18248"/>
    </ligandPart>
</feature>
<evidence type="ECO:0000313" key="8">
    <source>
        <dbReference type="Proteomes" id="UP001054945"/>
    </source>
</evidence>
<gene>
    <name evidence="7" type="primary">CYP2R1</name>
    <name evidence="7" type="ORF">CEXT_112281</name>
</gene>
<dbReference type="InterPro" id="IPR002401">
    <property type="entry name" value="Cyt_P450_E_grp-I"/>
</dbReference>
<dbReference type="PRINTS" id="PR00463">
    <property type="entry name" value="EP450I"/>
</dbReference>
<dbReference type="InterPro" id="IPR050182">
    <property type="entry name" value="Cytochrome_P450_fam2"/>
</dbReference>
<dbReference type="PRINTS" id="PR00385">
    <property type="entry name" value="P450"/>
</dbReference>
<dbReference type="InterPro" id="IPR036396">
    <property type="entry name" value="Cyt_P450_sf"/>
</dbReference>
<name>A0AAV4NHS7_CAEEX</name>
<protein>
    <submittedName>
        <fullName evidence="7">Vitamin D 25-hydroxylase</fullName>
    </submittedName>
</protein>
<evidence type="ECO:0000313" key="7">
    <source>
        <dbReference type="EMBL" id="GIX83511.1"/>
    </source>
</evidence>
<dbReference type="Gene3D" id="1.10.630.10">
    <property type="entry name" value="Cytochrome P450"/>
    <property type="match status" value="1"/>
</dbReference>
<dbReference type="InterPro" id="IPR001128">
    <property type="entry name" value="Cyt_P450"/>
</dbReference>
<dbReference type="GO" id="GO:0005506">
    <property type="term" value="F:iron ion binding"/>
    <property type="evidence" value="ECO:0007669"/>
    <property type="project" value="InterPro"/>
</dbReference>
<dbReference type="GO" id="GO:0006805">
    <property type="term" value="P:xenobiotic metabolic process"/>
    <property type="evidence" value="ECO:0007669"/>
    <property type="project" value="TreeGrafter"/>
</dbReference>
<dbReference type="PROSITE" id="PS00086">
    <property type="entry name" value="CYTOCHROME_P450"/>
    <property type="match status" value="1"/>
</dbReference>
<dbReference type="GO" id="GO:0016712">
    <property type="term" value="F:oxidoreductase activity, acting on paired donors, with incorporation or reduction of molecular oxygen, reduced flavin or flavoprotein as one donor, and incorporation of one atom of oxygen"/>
    <property type="evidence" value="ECO:0007669"/>
    <property type="project" value="TreeGrafter"/>
</dbReference>
<keyword evidence="2 5" id="KW-0479">Metal-binding</keyword>
<dbReference type="PANTHER" id="PTHR24300:SF397">
    <property type="entry name" value="CYTOCHROME P450 2U1"/>
    <property type="match status" value="1"/>
</dbReference>
<keyword evidence="3 5" id="KW-0408">Iron</keyword>
<keyword evidence="5 6" id="KW-0349">Heme</keyword>
<comment type="cofactor">
    <cofactor evidence="5">
        <name>heme</name>
        <dbReference type="ChEBI" id="CHEBI:30413"/>
    </cofactor>
</comment>
<evidence type="ECO:0000256" key="2">
    <source>
        <dbReference type="ARBA" id="ARBA00022723"/>
    </source>
</evidence>
<dbReference type="PANTHER" id="PTHR24300">
    <property type="entry name" value="CYTOCHROME P450 508A4-RELATED"/>
    <property type="match status" value="1"/>
</dbReference>
<keyword evidence="8" id="KW-1185">Reference proteome</keyword>
<dbReference type="GO" id="GO:0006082">
    <property type="term" value="P:organic acid metabolic process"/>
    <property type="evidence" value="ECO:0007669"/>
    <property type="project" value="TreeGrafter"/>
</dbReference>
<proteinExistence type="inferred from homology"/>
<evidence type="ECO:0000256" key="3">
    <source>
        <dbReference type="ARBA" id="ARBA00023004"/>
    </source>
</evidence>
<dbReference type="InterPro" id="IPR017972">
    <property type="entry name" value="Cyt_P450_CS"/>
</dbReference>
<evidence type="ECO:0000256" key="5">
    <source>
        <dbReference type="PIRSR" id="PIRSR602401-1"/>
    </source>
</evidence>
<dbReference type="GO" id="GO:0005737">
    <property type="term" value="C:cytoplasm"/>
    <property type="evidence" value="ECO:0007669"/>
    <property type="project" value="TreeGrafter"/>
</dbReference>
<reference evidence="7 8" key="1">
    <citation type="submission" date="2021-06" db="EMBL/GenBank/DDBJ databases">
        <title>Caerostris extrusa draft genome.</title>
        <authorList>
            <person name="Kono N."/>
            <person name="Arakawa K."/>
        </authorList>
    </citation>
    <scope>NUCLEOTIDE SEQUENCE [LARGE SCALE GENOMIC DNA]</scope>
</reference>
<evidence type="ECO:0000256" key="4">
    <source>
        <dbReference type="ARBA" id="ARBA00023033"/>
    </source>
</evidence>
<dbReference type="Pfam" id="PF00067">
    <property type="entry name" value="p450"/>
    <property type="match status" value="2"/>
</dbReference>
<evidence type="ECO:0000256" key="6">
    <source>
        <dbReference type="RuleBase" id="RU000461"/>
    </source>
</evidence>
<dbReference type="SUPFAM" id="SSF48264">
    <property type="entry name" value="Cytochrome P450"/>
    <property type="match status" value="1"/>
</dbReference>
<keyword evidence="6" id="KW-0560">Oxidoreductase</keyword>
<dbReference type="EMBL" id="BPLR01020872">
    <property type="protein sequence ID" value="GIX83511.1"/>
    <property type="molecule type" value="Genomic_DNA"/>
</dbReference>
<dbReference type="Proteomes" id="UP001054945">
    <property type="component" value="Unassembled WGS sequence"/>
</dbReference>
<sequence length="228" mass="26436">MSQPKLLRVCEEIENRKNKGSTDDTTYVSGYLNKMREDKLKGGNSYNDINLRGNIQSLIIGGTSTTTVTLTWLFFAMASYPKIQQKVFEEVNDVLGKCNKPQWANRARFPYTYATIMECMRWRTLLSFLAAIHNDSKYWKTPEKFIPERFLDEDGVLETKQEAWVPFSYGKRNCPAEVPAMMTLLLYFTNVIQKFSILPETEQQPDLDGIPHFVLSPKIQKLRFIPRT</sequence>
<organism evidence="7 8">
    <name type="scientific">Caerostris extrusa</name>
    <name type="common">Bark spider</name>
    <name type="synonym">Caerostris bankana</name>
    <dbReference type="NCBI Taxonomy" id="172846"/>
    <lineage>
        <taxon>Eukaryota</taxon>
        <taxon>Metazoa</taxon>
        <taxon>Ecdysozoa</taxon>
        <taxon>Arthropoda</taxon>
        <taxon>Chelicerata</taxon>
        <taxon>Arachnida</taxon>
        <taxon>Araneae</taxon>
        <taxon>Araneomorphae</taxon>
        <taxon>Entelegynae</taxon>
        <taxon>Araneoidea</taxon>
        <taxon>Araneidae</taxon>
        <taxon>Caerostris</taxon>
    </lineage>
</organism>
<dbReference type="GO" id="GO:0020037">
    <property type="term" value="F:heme binding"/>
    <property type="evidence" value="ECO:0007669"/>
    <property type="project" value="InterPro"/>
</dbReference>
<dbReference type="GO" id="GO:0008395">
    <property type="term" value="F:steroid hydroxylase activity"/>
    <property type="evidence" value="ECO:0007669"/>
    <property type="project" value="TreeGrafter"/>
</dbReference>
<evidence type="ECO:0000256" key="1">
    <source>
        <dbReference type="ARBA" id="ARBA00010617"/>
    </source>
</evidence>